<keyword evidence="13" id="KW-1185">Reference proteome</keyword>
<reference evidence="12" key="1">
    <citation type="journal article" date="2020" name="Microb. Genom.">
        <title>Genetic diversity of clinical and environmental Mucorales isolates obtained from an investigation of mucormycosis cases among solid organ transplant recipients.</title>
        <authorList>
            <person name="Nguyen M.H."/>
            <person name="Kaul D."/>
            <person name="Muto C."/>
            <person name="Cheng S.J."/>
            <person name="Richter R.A."/>
            <person name="Bruno V.M."/>
            <person name="Liu G."/>
            <person name="Beyhan S."/>
            <person name="Sundermann A.J."/>
            <person name="Mounaud S."/>
            <person name="Pasculle A.W."/>
            <person name="Nierman W.C."/>
            <person name="Driscoll E."/>
            <person name="Cumbie R."/>
            <person name="Clancy C.J."/>
            <person name="Dupont C.L."/>
        </authorList>
    </citation>
    <scope>NUCLEOTIDE SEQUENCE</scope>
    <source>
        <strain evidence="12">GL11</strain>
    </source>
</reference>
<dbReference type="Gene3D" id="3.30.40.10">
    <property type="entry name" value="Zinc/RING finger domain, C3HC4 (zinc finger)"/>
    <property type="match status" value="1"/>
</dbReference>
<comment type="catalytic activity">
    <reaction evidence="1">
        <text>[E2 ubiquitin-conjugating enzyme]-S-ubiquitinyl-L-cysteine + [acceptor protein]-L-lysine = [E2 ubiquitin-conjugating enzyme]-L-cysteine + [acceptor protein]-N(6)-ubiquitinyl-L-lysine.</text>
        <dbReference type="EC" id="2.3.2.31"/>
    </reaction>
</comment>
<dbReference type="CDD" id="cd22584">
    <property type="entry name" value="Rcat_RBR_unk"/>
    <property type="match status" value="1"/>
</dbReference>
<dbReference type="InterPro" id="IPR044066">
    <property type="entry name" value="TRIAD_supradom"/>
</dbReference>
<evidence type="ECO:0000256" key="9">
    <source>
        <dbReference type="PROSITE-ProRule" id="PRU00175"/>
    </source>
</evidence>
<dbReference type="SUPFAM" id="SSF57850">
    <property type="entry name" value="RING/U-box"/>
    <property type="match status" value="3"/>
</dbReference>
<keyword evidence="8" id="KW-0862">Zinc</keyword>
<gene>
    <name evidence="12" type="ORF">G6F64_001354</name>
</gene>
<keyword evidence="5" id="KW-0677">Repeat</keyword>
<dbReference type="EMBL" id="JAANQT010000101">
    <property type="protein sequence ID" value="KAG1314571.1"/>
    <property type="molecule type" value="Genomic_DNA"/>
</dbReference>
<dbReference type="AlphaFoldDB" id="A0A9P6XJ41"/>
<keyword evidence="3" id="KW-0808">Transferase</keyword>
<evidence type="ECO:0000256" key="4">
    <source>
        <dbReference type="ARBA" id="ARBA00022723"/>
    </source>
</evidence>
<evidence type="ECO:0000256" key="2">
    <source>
        <dbReference type="ARBA" id="ARBA00012251"/>
    </source>
</evidence>
<evidence type="ECO:0000256" key="3">
    <source>
        <dbReference type="ARBA" id="ARBA00022679"/>
    </source>
</evidence>
<dbReference type="InterPro" id="IPR001841">
    <property type="entry name" value="Znf_RING"/>
</dbReference>
<organism evidence="12 13">
    <name type="scientific">Rhizopus oryzae</name>
    <name type="common">Mucormycosis agent</name>
    <name type="synonym">Rhizopus arrhizus var. delemar</name>
    <dbReference type="NCBI Taxonomy" id="64495"/>
    <lineage>
        <taxon>Eukaryota</taxon>
        <taxon>Fungi</taxon>
        <taxon>Fungi incertae sedis</taxon>
        <taxon>Mucoromycota</taxon>
        <taxon>Mucoromycotina</taxon>
        <taxon>Mucoromycetes</taxon>
        <taxon>Mucorales</taxon>
        <taxon>Mucorineae</taxon>
        <taxon>Rhizopodaceae</taxon>
        <taxon>Rhizopus</taxon>
    </lineage>
</organism>
<dbReference type="GO" id="GO:0061630">
    <property type="term" value="F:ubiquitin protein ligase activity"/>
    <property type="evidence" value="ECO:0007669"/>
    <property type="project" value="UniProtKB-EC"/>
</dbReference>
<dbReference type="PROSITE" id="PS50089">
    <property type="entry name" value="ZF_RING_2"/>
    <property type="match status" value="1"/>
</dbReference>
<dbReference type="GO" id="GO:0016567">
    <property type="term" value="P:protein ubiquitination"/>
    <property type="evidence" value="ECO:0007669"/>
    <property type="project" value="InterPro"/>
</dbReference>
<comment type="caution">
    <text evidence="12">The sequence shown here is derived from an EMBL/GenBank/DDBJ whole genome shotgun (WGS) entry which is preliminary data.</text>
</comment>
<evidence type="ECO:0000313" key="13">
    <source>
        <dbReference type="Proteomes" id="UP000716291"/>
    </source>
</evidence>
<evidence type="ECO:0000256" key="6">
    <source>
        <dbReference type="ARBA" id="ARBA00022771"/>
    </source>
</evidence>
<dbReference type="SMART" id="SM00647">
    <property type="entry name" value="IBR"/>
    <property type="match status" value="2"/>
</dbReference>
<evidence type="ECO:0000259" key="11">
    <source>
        <dbReference type="PROSITE" id="PS51873"/>
    </source>
</evidence>
<keyword evidence="7" id="KW-0833">Ubl conjugation pathway</keyword>
<name>A0A9P6XJ41_RHIOR</name>
<evidence type="ECO:0000256" key="7">
    <source>
        <dbReference type="ARBA" id="ARBA00022786"/>
    </source>
</evidence>
<dbReference type="GO" id="GO:0008270">
    <property type="term" value="F:zinc ion binding"/>
    <property type="evidence" value="ECO:0007669"/>
    <property type="project" value="UniProtKB-KW"/>
</dbReference>
<feature type="domain" description="RING-type" evidence="10">
    <location>
        <begin position="31"/>
        <end position="80"/>
    </location>
</feature>
<dbReference type="InterPro" id="IPR013083">
    <property type="entry name" value="Znf_RING/FYVE/PHD"/>
</dbReference>
<protein>
    <recommendedName>
        <fullName evidence="2">RBR-type E3 ubiquitin transferase</fullName>
        <ecNumber evidence="2">2.3.2.31</ecNumber>
    </recommendedName>
</protein>
<dbReference type="PROSITE" id="PS51873">
    <property type="entry name" value="TRIAD"/>
    <property type="match status" value="1"/>
</dbReference>
<evidence type="ECO:0000256" key="5">
    <source>
        <dbReference type="ARBA" id="ARBA00022737"/>
    </source>
</evidence>
<dbReference type="Gene3D" id="1.20.120.1750">
    <property type="match status" value="1"/>
</dbReference>
<dbReference type="EC" id="2.3.2.31" evidence="2"/>
<dbReference type="PANTHER" id="PTHR11685">
    <property type="entry name" value="RBR FAMILY RING FINGER AND IBR DOMAIN-CONTAINING"/>
    <property type="match status" value="1"/>
</dbReference>
<proteinExistence type="predicted"/>
<dbReference type="InterPro" id="IPR002867">
    <property type="entry name" value="IBR_dom"/>
</dbReference>
<keyword evidence="4" id="KW-0479">Metal-binding</keyword>
<feature type="domain" description="RING-type" evidence="11">
    <location>
        <begin position="27"/>
        <end position="235"/>
    </location>
</feature>
<dbReference type="InterPro" id="IPR031127">
    <property type="entry name" value="E3_UB_ligase_RBR"/>
</dbReference>
<evidence type="ECO:0000256" key="1">
    <source>
        <dbReference type="ARBA" id="ARBA00001798"/>
    </source>
</evidence>
<sequence>MCHYAIKPLPLLAKSVKYVTAESPTSVTFECIICLNLFNTNESYHTSDCIHSSCRQCLRDYFNSLLKDSNLINFDAVNCPHPDCKKQFHTEQDLELIFKPEEIKEWWETAYKITFMKNKVTCPFKDCGVSFEVEEDLLKECTFASCLVCRKGFCTACQSTWHPGVVKIVNEKEQLYKTLQVVKNNAWTRCPKCKRFVEKIDGCTSMLCVCGGSFCYRCGGLRNDHTCLNNCHGFSKEKLEETPIQPRDILPPFDHSQDKQRYILPPPSSLPGYHLPLPSLDDKKKYKSPYDDVSTAANTLASFASYEQEDDICSEKQVIEAAKILMKISRCVVK</sequence>
<dbReference type="OrthoDB" id="1431934at2759"/>
<evidence type="ECO:0000259" key="10">
    <source>
        <dbReference type="PROSITE" id="PS50089"/>
    </source>
</evidence>
<evidence type="ECO:0000313" key="12">
    <source>
        <dbReference type="EMBL" id="KAG1314571.1"/>
    </source>
</evidence>
<evidence type="ECO:0000256" key="8">
    <source>
        <dbReference type="ARBA" id="ARBA00022833"/>
    </source>
</evidence>
<accession>A0A9P6XJ41</accession>
<dbReference type="Proteomes" id="UP000716291">
    <property type="component" value="Unassembled WGS sequence"/>
</dbReference>
<keyword evidence="6 9" id="KW-0863">Zinc-finger</keyword>
<dbReference type="Pfam" id="PF01485">
    <property type="entry name" value="IBR"/>
    <property type="match status" value="2"/>
</dbReference>